<organism evidence="3 4">
    <name type="scientific">Candidatus Berkiella aquae</name>
    <dbReference type="NCBI Taxonomy" id="295108"/>
    <lineage>
        <taxon>Bacteria</taxon>
        <taxon>Pseudomonadati</taxon>
        <taxon>Pseudomonadota</taxon>
        <taxon>Gammaproteobacteria</taxon>
        <taxon>Candidatus Berkiellales</taxon>
        <taxon>Candidatus Berkiellaceae</taxon>
        <taxon>Candidatus Berkiella</taxon>
    </lineage>
</organism>
<accession>A0AAE3HYX0</accession>
<dbReference type="InterPro" id="IPR011990">
    <property type="entry name" value="TPR-like_helical_dom_sf"/>
</dbReference>
<name>A0AAE3HYX0_9GAMM</name>
<evidence type="ECO:0000259" key="2">
    <source>
        <dbReference type="Pfam" id="PF08241"/>
    </source>
</evidence>
<dbReference type="PANTHER" id="PTHR12558">
    <property type="entry name" value="CELL DIVISION CYCLE 16,23,27"/>
    <property type="match status" value="1"/>
</dbReference>
<protein>
    <submittedName>
        <fullName evidence="3">Sulfotransferase</fullName>
    </submittedName>
</protein>
<dbReference type="Pfam" id="PF08241">
    <property type="entry name" value="Methyltransf_11"/>
    <property type="match status" value="1"/>
</dbReference>
<dbReference type="Gene3D" id="1.25.40.10">
    <property type="entry name" value="Tetratricopeptide repeat domain"/>
    <property type="match status" value="2"/>
</dbReference>
<evidence type="ECO:0000313" key="3">
    <source>
        <dbReference type="EMBL" id="MCS5712134.1"/>
    </source>
</evidence>
<comment type="caution">
    <text evidence="3">The sequence shown here is derived from an EMBL/GenBank/DDBJ whole genome shotgun (WGS) entry which is preliminary data.</text>
</comment>
<dbReference type="Proteomes" id="UP000051497">
    <property type="component" value="Unassembled WGS sequence"/>
</dbReference>
<dbReference type="PROSITE" id="PS50293">
    <property type="entry name" value="TPR_REGION"/>
    <property type="match status" value="1"/>
</dbReference>
<dbReference type="Pfam" id="PF13181">
    <property type="entry name" value="TPR_8"/>
    <property type="match status" value="1"/>
</dbReference>
<feature type="repeat" description="TPR" evidence="1">
    <location>
        <begin position="649"/>
        <end position="682"/>
    </location>
</feature>
<evidence type="ECO:0000313" key="4">
    <source>
        <dbReference type="Proteomes" id="UP000051497"/>
    </source>
</evidence>
<dbReference type="Gene3D" id="3.40.50.300">
    <property type="entry name" value="P-loop containing nucleotide triphosphate hydrolases"/>
    <property type="match status" value="1"/>
</dbReference>
<feature type="repeat" description="TPR" evidence="1">
    <location>
        <begin position="239"/>
        <end position="272"/>
    </location>
</feature>
<dbReference type="Pfam" id="PF00515">
    <property type="entry name" value="TPR_1"/>
    <property type="match status" value="1"/>
</dbReference>
<dbReference type="PANTHER" id="PTHR12558:SF13">
    <property type="entry name" value="CELL DIVISION CYCLE PROTEIN 27 HOMOLOG"/>
    <property type="match status" value="1"/>
</dbReference>
<feature type="repeat" description="TPR" evidence="1">
    <location>
        <begin position="171"/>
        <end position="204"/>
    </location>
</feature>
<gene>
    <name evidence="3" type="ORF">HT99x_011885</name>
</gene>
<dbReference type="SMART" id="SM00028">
    <property type="entry name" value="TPR"/>
    <property type="match status" value="10"/>
</dbReference>
<dbReference type="RefSeq" id="WP_075064707.1">
    <property type="nucleotide sequence ID" value="NZ_LKAJ02000001.1"/>
</dbReference>
<dbReference type="InterPro" id="IPR027417">
    <property type="entry name" value="P-loop_NTPase"/>
</dbReference>
<dbReference type="InterPro" id="IPR029063">
    <property type="entry name" value="SAM-dependent_MTases_sf"/>
</dbReference>
<feature type="repeat" description="TPR" evidence="1">
    <location>
        <begin position="137"/>
        <end position="170"/>
    </location>
</feature>
<reference evidence="3" key="2">
    <citation type="submission" date="2021-06" db="EMBL/GenBank/DDBJ databases">
        <title>Genomic Description and Analysis of Intracellular Bacteria, Candidatus Berkiella cookevillensis and Candidatus Berkiella aquae.</title>
        <authorList>
            <person name="Kidane D.T."/>
            <person name="Mehari Y.T."/>
            <person name="Rice F.C."/>
            <person name="Arivett B.A."/>
            <person name="Farone A.L."/>
            <person name="Berk S.G."/>
            <person name="Farone M.B."/>
        </authorList>
    </citation>
    <scope>NUCLEOTIDE SEQUENCE</scope>
    <source>
        <strain evidence="3">HT99</strain>
    </source>
</reference>
<dbReference type="Pfam" id="PF13469">
    <property type="entry name" value="Sulfotransfer_3"/>
    <property type="match status" value="1"/>
</dbReference>
<feature type="domain" description="Methyltransferase type 11" evidence="2">
    <location>
        <begin position="812"/>
        <end position="913"/>
    </location>
</feature>
<dbReference type="SUPFAM" id="SSF53335">
    <property type="entry name" value="S-adenosyl-L-methionine-dependent methyltransferases"/>
    <property type="match status" value="1"/>
</dbReference>
<dbReference type="EMBL" id="LKAJ02000001">
    <property type="protein sequence ID" value="MCS5712134.1"/>
    <property type="molecule type" value="Genomic_DNA"/>
</dbReference>
<sequence>MSEKPLTDIFCYRLCDLMLDIKPMSVSVPITLQNLPQHLARAHELRQQAKVTEASLLAEQCLAKFPQNEEVLCLWSLILLDKKDYEAAEKTIQTAIAITPRNSNFYFVLGCIEIAREHLQAAENAFLQCIKYNEQHIKAYLVLGDLCEKQKKYSDAIRYFNKVLRLEPKNAKAFYHLAVIYQLQSRFVESIHYYEEADKLIENDPVFLNNFGTALTMDKQLLRANTYFENSLALAPKYISAMTNLASNYIELNEISKAEDLLRRTLAINPRLPSNWRNLSMCRQYEVLNDPDLVKILELKDEKLSVADEIQYDFALGKIYQDCQDYKTSFQYYNKGNQLLAKNRQFNEENLINHIQQIIKIDKAFERDKFSKAQEISAQPLIIIGVPRSGKSLLESLLMQHPEIEGKGELGLYHCTEAIPISDRPQGSYPYWMKHLTQKQVDLLRESYYQRLIRDNVKSPRYLIDTMPNHFLYLGLMKTLFPQTKFIYCQRDSLDNCVSLYFKYFIQGHAYSVDVKQIASYYQQHLLLMNYWLSIFSDEILTVKYEDLVKKPEETVSTVISFLGCQEYNHFNFSHIHEKEVGLFQLYKQHFSTLEKALNEPAGPPQVTDDHDVLIKEHMRNAYFCYNRGDLEAAKRLCQALLLEEPNYYAAYHLLGIIHSQLGDDETAISQLKKALENSPSNLQLHLDLVQVLKKNGQLREASKIYQNAEKLKRGNNKSKEKNFHDLLLNAFLSPPSIIEESENQLLVQSTVSVTKITEPMISTSYRHFNDIYEGYLHSVKDEKDSAWHYLFKTTTLLTQLFKQAKPSMCVLDIGCVTASFRDFLVSHQLSEQNQILYWGLDDNEVMLAKKFKATELPSLLVSHDIQNGLPFKSDFFDYVVDLEKFPFLSIEQGKFLLSEMYRVLKHEGLLAISMNYSAEQPGNMQSVPKEQFEKMLHEHGFEIMQRFGSQTSLDNLLPYLSDEHKTLVNALLLIHSREIVAAIMAPLYPEYTEQTTFVCQIR</sequence>
<proteinExistence type="predicted"/>
<evidence type="ECO:0000256" key="1">
    <source>
        <dbReference type="PROSITE-ProRule" id="PRU00339"/>
    </source>
</evidence>
<dbReference type="SUPFAM" id="SSF52540">
    <property type="entry name" value="P-loop containing nucleoside triphosphate hydrolases"/>
    <property type="match status" value="1"/>
</dbReference>
<keyword evidence="1" id="KW-0802">TPR repeat</keyword>
<reference evidence="3" key="1">
    <citation type="journal article" date="2016" name="Genome Announc.">
        <title>Draft Genome Sequences of Two Novel Amoeba-Resistant Intranuclear Bacteria, 'Candidatus Berkiella cookevillensis' and 'Candidatus Berkiella aquae'.</title>
        <authorList>
            <person name="Mehari Y.T."/>
            <person name="Arivett B.A."/>
            <person name="Farone A.L."/>
            <person name="Gunderson J.H."/>
            <person name="Farone M.B."/>
        </authorList>
    </citation>
    <scope>NUCLEOTIDE SEQUENCE</scope>
    <source>
        <strain evidence="3">HT99</strain>
    </source>
</reference>
<dbReference type="SUPFAM" id="SSF48452">
    <property type="entry name" value="TPR-like"/>
    <property type="match status" value="2"/>
</dbReference>
<dbReference type="InterPro" id="IPR019734">
    <property type="entry name" value="TPR_rpt"/>
</dbReference>
<dbReference type="GO" id="GO:0008757">
    <property type="term" value="F:S-adenosylmethionine-dependent methyltransferase activity"/>
    <property type="evidence" value="ECO:0007669"/>
    <property type="project" value="InterPro"/>
</dbReference>
<dbReference type="Gene3D" id="3.40.50.150">
    <property type="entry name" value="Vaccinia Virus protein VP39"/>
    <property type="match status" value="1"/>
</dbReference>
<keyword evidence="4" id="KW-1185">Reference proteome</keyword>
<dbReference type="AlphaFoldDB" id="A0AAE3HYX0"/>
<dbReference type="InterPro" id="IPR013216">
    <property type="entry name" value="Methyltransf_11"/>
</dbReference>
<dbReference type="PROSITE" id="PS50005">
    <property type="entry name" value="TPR"/>
    <property type="match status" value="4"/>
</dbReference>
<dbReference type="Pfam" id="PF14559">
    <property type="entry name" value="TPR_19"/>
    <property type="match status" value="2"/>
</dbReference>